<dbReference type="OrthoDB" id="6513042at2759"/>
<feature type="compositionally biased region" description="Polar residues" evidence="1">
    <location>
        <begin position="882"/>
        <end position="891"/>
    </location>
</feature>
<feature type="domain" description="Helicase Sen1 N-terminal" evidence="2">
    <location>
        <begin position="83"/>
        <end position="804"/>
    </location>
</feature>
<sequence>MSVETPGGDTEAKLKELIESVEYADRHTEDIAGFVHTCGAAASFLSECKDKSVHWFCEPRTAILGERSILGFSYENGRTVYAARLTEMLDRCPNCARGYHFALEDVKKSMSRVNIPAGNMVPMFELVWKFNEERLMDRLNKVVAHKQSNPDATYHSLPIEMRSAVYESLYVADMSEGGALWGLFVRVVELLDTNHDLFGVDQIAPALFFALFGTSSDMHKRARKALDVVDADSVSTLHKLNCKALLSVSKNCCSSRESKERLLYWYNTDCVFAKLSGEAILSEFRQDDDDFVSRLLHDILASPNIPLHGLLKFLGTLVTKLGSKFSTILPFKSKILVSTVLDNPNFYHRLPLSGPIDPTYDTDFALRQEYLLDWIPPLVKTQADEASDLTQLGESVFSGLLQLTKSLPAQDANARNFVLSYALESVAHCFQFKPPTSESKLPLLEPVARIQRAGLKELIYNNRMVIIDNLRSPRKRLADAALKCLQLSIEFDVISALPDSTSSRVEITDQSVIAEISRSFPPSLWGELNKNPRVFDAKVVSTVLHAMKYAGFIAQPPVKKVTNYLPKKELSQQALLCSIESLRNISDMDGRILKGVITNRDVLVCLFLNLFSANADQNRAAVDLICQSFDSDAVNRLTAITSLFMHDLKVSLSAFCDAIDLVKQLQLFAPCSQLTKVAQDVSTTLYDTRKGVVDTAKKDQFSQGKENELFRYWNTNWEFLRFSFHKTYAWSNQFKAEFMLEFMKDQLDYCKTLLDTFRLVEADLPPPTGSHTNGELLSLPAINTIDPLCQLLRLKDEALVYSSFQNIMTIIDLMKSFKVQFPKRVTDQFVKLAKQEISNIMPREQTSGLLAATGVFSNDEIDEILSKVGFDQSPSATPPPSNGSDKTTPQDSRTSTPPTATAAASRPSPAPGSYAAAAAAANKKPGQQRSINEFMRTSSGPAPPPPPPKAPEAQRTTAMDAVRAELMSQKSASGMVASSNRSSQPPKEIHPPRPAGFNSARAKRLQANEETVSRTMNQKAVAATEISSESDDSDDEDGLFTDKKAPTAKPGTIRNINKPTVTPIGMDRRPRVTTLSEKEREERNMRARLNIDTSPLYRRVLSWDYHSNSEYPDANRKYEKVMPSFKSVEQYQKTFEPLLLLECWQGIQKAKEESAAQETPFKLVVGNRITCDDFIDVYASVETSVLSKVKLTDSDLIVLTYFDDPDSDAKRPSKERPYCLAKIRELKPNYSADYADLMLRTYNPKTMLAHLSSKTILHGLRVMR</sequence>
<protein>
    <submittedName>
        <fullName evidence="4">Uncharacterized protein</fullName>
    </submittedName>
</protein>
<feature type="compositionally biased region" description="Pro residues" evidence="1">
    <location>
        <begin position="941"/>
        <end position="950"/>
    </location>
</feature>
<proteinExistence type="predicted"/>
<feature type="compositionally biased region" description="Polar residues" evidence="1">
    <location>
        <begin position="925"/>
        <end position="940"/>
    </location>
</feature>
<evidence type="ECO:0000313" key="4">
    <source>
        <dbReference type="EMBL" id="KAA8908495.1"/>
    </source>
</evidence>
<feature type="compositionally biased region" description="Low complexity" evidence="1">
    <location>
        <begin position="892"/>
        <end position="921"/>
    </location>
</feature>
<dbReference type="InterPro" id="IPR024481">
    <property type="entry name" value="Helicase_Sen1_N"/>
</dbReference>
<accession>A0A642V4H0</accession>
<organism evidence="4 5">
    <name type="scientific">Trichomonascus ciferrii</name>
    <dbReference type="NCBI Taxonomy" id="44093"/>
    <lineage>
        <taxon>Eukaryota</taxon>
        <taxon>Fungi</taxon>
        <taxon>Dikarya</taxon>
        <taxon>Ascomycota</taxon>
        <taxon>Saccharomycotina</taxon>
        <taxon>Dipodascomycetes</taxon>
        <taxon>Dipodascales</taxon>
        <taxon>Trichomonascaceae</taxon>
        <taxon>Trichomonascus</taxon>
        <taxon>Trichomonascus ciferrii complex</taxon>
    </lineage>
</organism>
<feature type="compositionally biased region" description="Polar residues" evidence="1">
    <location>
        <begin position="968"/>
        <end position="985"/>
    </location>
</feature>
<dbReference type="Pfam" id="PF12726">
    <property type="entry name" value="SEN1_N"/>
    <property type="match status" value="1"/>
</dbReference>
<gene>
    <name evidence="4" type="ORF">TRICI_004770</name>
</gene>
<dbReference type="VEuPathDB" id="FungiDB:TRICI_004770"/>
<reference evidence="4" key="1">
    <citation type="journal article" date="2019" name="G3 (Bethesda)">
        <title>Genome Assemblies of Two Rare Opportunistic Yeast Pathogens: Diutina rugosa (syn. Candida rugosa) and Trichomonascus ciferrii (syn. Candida ciferrii).</title>
        <authorList>
            <person name="Mixao V."/>
            <person name="Saus E."/>
            <person name="Hansen A.P."/>
            <person name="Lass-Florl C."/>
            <person name="Gabaldon T."/>
        </authorList>
    </citation>
    <scope>NUCLEOTIDE SEQUENCE</scope>
    <source>
        <strain evidence="4">CBS 4856</strain>
    </source>
</reference>
<evidence type="ECO:0000259" key="2">
    <source>
        <dbReference type="Pfam" id="PF12726"/>
    </source>
</evidence>
<dbReference type="AlphaFoldDB" id="A0A642V4H0"/>
<dbReference type="EMBL" id="SWFS01000363">
    <property type="protein sequence ID" value="KAA8908495.1"/>
    <property type="molecule type" value="Genomic_DNA"/>
</dbReference>
<feature type="compositionally biased region" description="Polar residues" evidence="1">
    <location>
        <begin position="1008"/>
        <end position="1018"/>
    </location>
</feature>
<evidence type="ECO:0000259" key="3">
    <source>
        <dbReference type="Pfam" id="PF23576"/>
    </source>
</evidence>
<keyword evidence="5" id="KW-1185">Reference proteome</keyword>
<evidence type="ECO:0000313" key="5">
    <source>
        <dbReference type="Proteomes" id="UP000761534"/>
    </source>
</evidence>
<evidence type="ECO:0000256" key="1">
    <source>
        <dbReference type="SAM" id="MobiDB-lite"/>
    </source>
</evidence>
<dbReference type="Pfam" id="PF23576">
    <property type="entry name" value="SEN1_barrel"/>
    <property type="match status" value="1"/>
</dbReference>
<feature type="domain" description="Helicase SEN1 beta-barrel" evidence="3">
    <location>
        <begin position="1157"/>
        <end position="1262"/>
    </location>
</feature>
<feature type="region of interest" description="Disordered" evidence="1">
    <location>
        <begin position="870"/>
        <end position="1066"/>
    </location>
</feature>
<dbReference type="InterPro" id="IPR056474">
    <property type="entry name" value="SEN1_barrel"/>
</dbReference>
<name>A0A642V4H0_9ASCO</name>
<dbReference type="CDD" id="cd21408">
    <property type="entry name" value="1B_Sen1p-like"/>
    <property type="match status" value="1"/>
</dbReference>
<dbReference type="Proteomes" id="UP000761534">
    <property type="component" value="Unassembled WGS sequence"/>
</dbReference>
<comment type="caution">
    <text evidence="4">The sequence shown here is derived from an EMBL/GenBank/DDBJ whole genome shotgun (WGS) entry which is preliminary data.</text>
</comment>
<feature type="compositionally biased region" description="Acidic residues" evidence="1">
    <location>
        <begin position="1028"/>
        <end position="1039"/>
    </location>
</feature>
<dbReference type="InterPro" id="IPR044340">
    <property type="entry name" value="Helicase_Sen1_1B_dom"/>
</dbReference>